<keyword evidence="3" id="KW-1185">Reference proteome</keyword>
<proteinExistence type="predicted"/>
<feature type="region of interest" description="Disordered" evidence="1">
    <location>
        <begin position="1"/>
        <end position="37"/>
    </location>
</feature>
<dbReference type="AlphaFoldDB" id="A0AAQ3Q5E0"/>
<feature type="compositionally biased region" description="Polar residues" evidence="1">
    <location>
        <begin position="1"/>
        <end position="22"/>
    </location>
</feature>
<feature type="compositionally biased region" description="Basic and acidic residues" evidence="1">
    <location>
        <begin position="24"/>
        <end position="33"/>
    </location>
</feature>
<protein>
    <submittedName>
        <fullName evidence="2">Uncharacterized protein</fullName>
    </submittedName>
</protein>
<gene>
    <name evidence="2" type="ORF">Cni_G05331</name>
</gene>
<feature type="region of interest" description="Disordered" evidence="1">
    <location>
        <begin position="79"/>
        <end position="183"/>
    </location>
</feature>
<evidence type="ECO:0000313" key="3">
    <source>
        <dbReference type="Proteomes" id="UP001327560"/>
    </source>
</evidence>
<sequence>MTNPITQGISMNPIKNVTNPQSIKVRDAPRRSEANPAGDICAHGRRLAHLAAAAAGGCVPAASAGGSARWGLRRTARRMAQSSYMSPEGWSPPGISRTEEEEEEAVGAIETLDGDQKEEAEEEEAVDAIETLDGDQKEEAEAEEEEEAVDAIEPLDRDQKEEAEEEEPSTEIKKKQQQRKRKP</sequence>
<name>A0AAQ3Q5E0_9LILI</name>
<accession>A0AAQ3Q5E0</accession>
<feature type="compositionally biased region" description="Acidic residues" evidence="1">
    <location>
        <begin position="112"/>
        <end position="133"/>
    </location>
</feature>
<reference evidence="2 3" key="1">
    <citation type="submission" date="2023-10" db="EMBL/GenBank/DDBJ databases">
        <title>Chromosome-scale genome assembly provides insights into flower coloration mechanisms of Canna indica.</title>
        <authorList>
            <person name="Li C."/>
        </authorList>
    </citation>
    <scope>NUCLEOTIDE SEQUENCE [LARGE SCALE GENOMIC DNA]</scope>
    <source>
        <tissue evidence="2">Flower</tissue>
    </source>
</reference>
<evidence type="ECO:0000313" key="2">
    <source>
        <dbReference type="EMBL" id="WOK96624.1"/>
    </source>
</evidence>
<dbReference type="Proteomes" id="UP001327560">
    <property type="component" value="Chromosome 2"/>
</dbReference>
<organism evidence="2 3">
    <name type="scientific">Canna indica</name>
    <name type="common">Indian-shot</name>
    <dbReference type="NCBI Taxonomy" id="4628"/>
    <lineage>
        <taxon>Eukaryota</taxon>
        <taxon>Viridiplantae</taxon>
        <taxon>Streptophyta</taxon>
        <taxon>Embryophyta</taxon>
        <taxon>Tracheophyta</taxon>
        <taxon>Spermatophyta</taxon>
        <taxon>Magnoliopsida</taxon>
        <taxon>Liliopsida</taxon>
        <taxon>Zingiberales</taxon>
        <taxon>Cannaceae</taxon>
        <taxon>Canna</taxon>
    </lineage>
</organism>
<feature type="compositionally biased region" description="Acidic residues" evidence="1">
    <location>
        <begin position="140"/>
        <end position="150"/>
    </location>
</feature>
<dbReference type="EMBL" id="CP136891">
    <property type="protein sequence ID" value="WOK96624.1"/>
    <property type="molecule type" value="Genomic_DNA"/>
</dbReference>
<evidence type="ECO:0000256" key="1">
    <source>
        <dbReference type="SAM" id="MobiDB-lite"/>
    </source>
</evidence>